<evidence type="ECO:0000256" key="4">
    <source>
        <dbReference type="ARBA" id="ARBA00023136"/>
    </source>
</evidence>
<dbReference type="Proteomes" id="UP000270291">
    <property type="component" value="Unassembled WGS sequence"/>
</dbReference>
<dbReference type="PROSITE" id="PS51257">
    <property type="entry name" value="PROKAR_LIPOPROTEIN"/>
    <property type="match status" value="1"/>
</dbReference>
<dbReference type="InterPro" id="IPR011990">
    <property type="entry name" value="TPR-like_helical_dom_sf"/>
</dbReference>
<dbReference type="Pfam" id="PF07980">
    <property type="entry name" value="SusD_RagB"/>
    <property type="match status" value="1"/>
</dbReference>
<gene>
    <name evidence="8" type="ORF">EI293_17690</name>
</gene>
<dbReference type="EMBL" id="RWIU01000006">
    <property type="protein sequence ID" value="RSK41256.1"/>
    <property type="molecule type" value="Genomic_DNA"/>
</dbReference>
<dbReference type="RefSeq" id="WP_125439877.1">
    <property type="nucleotide sequence ID" value="NZ_RWIU01000006.1"/>
</dbReference>
<comment type="subcellular location">
    <subcellularLocation>
        <location evidence="1">Cell outer membrane</location>
    </subcellularLocation>
</comment>
<keyword evidence="3" id="KW-0732">Signal</keyword>
<dbReference type="GO" id="GO:0009279">
    <property type="term" value="C:cell outer membrane"/>
    <property type="evidence" value="ECO:0007669"/>
    <property type="project" value="UniProtKB-SubCell"/>
</dbReference>
<dbReference type="AlphaFoldDB" id="A0A3R9PLU7"/>
<name>A0A3R9PLU7_9BACT</name>
<dbReference type="Gene3D" id="1.25.40.390">
    <property type="match status" value="1"/>
</dbReference>
<reference evidence="8 9" key="1">
    <citation type="submission" date="2018-12" db="EMBL/GenBank/DDBJ databases">
        <authorList>
            <person name="Feng G."/>
            <person name="Zhu H."/>
        </authorList>
    </citation>
    <scope>NUCLEOTIDE SEQUENCE [LARGE SCALE GENOMIC DNA]</scope>
    <source>
        <strain evidence="8 9">LMG 26000</strain>
    </source>
</reference>
<comment type="caution">
    <text evidence="8">The sequence shown here is derived from an EMBL/GenBank/DDBJ whole genome shotgun (WGS) entry which is preliminary data.</text>
</comment>
<dbReference type="Pfam" id="PF14322">
    <property type="entry name" value="SusD-like_3"/>
    <property type="match status" value="1"/>
</dbReference>
<protein>
    <submittedName>
        <fullName evidence="8">RagB/SusD family nutrient uptake outer membrane protein</fullName>
    </submittedName>
</protein>
<dbReference type="SUPFAM" id="SSF48452">
    <property type="entry name" value="TPR-like"/>
    <property type="match status" value="1"/>
</dbReference>
<proteinExistence type="inferred from homology"/>
<evidence type="ECO:0000313" key="8">
    <source>
        <dbReference type="EMBL" id="RSK41256.1"/>
    </source>
</evidence>
<dbReference type="InterPro" id="IPR012944">
    <property type="entry name" value="SusD_RagB_dom"/>
</dbReference>
<keyword evidence="4" id="KW-0472">Membrane</keyword>
<sequence length="504" mass="55170">MKKIFIPVFALVALGSCDVLDKQPLPSIAPENFFQNSDDAEAGLTAAYDALQGTGLYSQDLVVAGEMPSDNCFSTNGDVTALGRLTWTPTTGQIYNIWRDSYLGINRANAVLKYVPAIDMTAARKNQILGEAYFLRALHYYNLVKLYGAVPLRLEPTESGEQTVVSLPRTSAETVYVQIAADLNTADGMVPAANPNRITKGAVNALLAKVLLTQRQWAPAAAAANKVITEGGYALAANFKSLYPAENVRPETILEVQNQGTPDGNNILPDLLLPSPPATYSFPKFNIPTLYRSTATAKPTDLTFVVDTLNDQRWSRRATRTVTAGGVVYVQRDYASFVLGSSRDSKASANDLGPFVYKWPGAPNGFNSPDNTYILRYADVLLMYAEALNEQDGPSADALAKLNMVRTRAGLPALTAASPQYASKKALRDEIDRQRRLEMAFEGERWFDLLRYARHNQAEAGAHAVTALDIIEQKLNRRDANLLLFPLPQAELNNNAQLQQNPGY</sequence>
<organism evidence="8 9">
    <name type="scientific">Hymenobacter perfusus</name>
    <dbReference type="NCBI Taxonomy" id="1236770"/>
    <lineage>
        <taxon>Bacteria</taxon>
        <taxon>Pseudomonadati</taxon>
        <taxon>Bacteroidota</taxon>
        <taxon>Cytophagia</taxon>
        <taxon>Cytophagales</taxon>
        <taxon>Hymenobacteraceae</taxon>
        <taxon>Hymenobacter</taxon>
    </lineage>
</organism>
<evidence type="ECO:0000256" key="3">
    <source>
        <dbReference type="ARBA" id="ARBA00022729"/>
    </source>
</evidence>
<keyword evidence="9" id="KW-1185">Reference proteome</keyword>
<dbReference type="CDD" id="cd08977">
    <property type="entry name" value="SusD"/>
    <property type="match status" value="1"/>
</dbReference>
<evidence type="ECO:0000259" key="7">
    <source>
        <dbReference type="Pfam" id="PF14322"/>
    </source>
</evidence>
<evidence type="ECO:0000259" key="6">
    <source>
        <dbReference type="Pfam" id="PF07980"/>
    </source>
</evidence>
<keyword evidence="5" id="KW-0998">Cell outer membrane</keyword>
<accession>A0A3R9PLU7</accession>
<comment type="similarity">
    <text evidence="2">Belongs to the SusD family.</text>
</comment>
<evidence type="ECO:0000256" key="1">
    <source>
        <dbReference type="ARBA" id="ARBA00004442"/>
    </source>
</evidence>
<evidence type="ECO:0000256" key="5">
    <source>
        <dbReference type="ARBA" id="ARBA00023237"/>
    </source>
</evidence>
<feature type="domain" description="SusD-like N-terminal" evidence="7">
    <location>
        <begin position="63"/>
        <end position="212"/>
    </location>
</feature>
<dbReference type="InterPro" id="IPR033985">
    <property type="entry name" value="SusD-like_N"/>
</dbReference>
<dbReference type="OrthoDB" id="9792139at2"/>
<feature type="domain" description="RagB/SusD" evidence="6">
    <location>
        <begin position="341"/>
        <end position="504"/>
    </location>
</feature>
<evidence type="ECO:0000256" key="2">
    <source>
        <dbReference type="ARBA" id="ARBA00006275"/>
    </source>
</evidence>
<evidence type="ECO:0000313" key="9">
    <source>
        <dbReference type="Proteomes" id="UP000270291"/>
    </source>
</evidence>